<dbReference type="EC" id="2.6.1.2" evidence="6"/>
<dbReference type="InterPro" id="IPR015424">
    <property type="entry name" value="PyrdxlP-dep_Trfase"/>
</dbReference>
<gene>
    <name evidence="8" type="ORF">BJEO58_01741</name>
</gene>
<evidence type="ECO:0000256" key="5">
    <source>
        <dbReference type="ARBA" id="ARBA00022898"/>
    </source>
</evidence>
<dbReference type="InterPro" id="IPR004839">
    <property type="entry name" value="Aminotransferase_I/II_large"/>
</dbReference>
<dbReference type="OrthoDB" id="4436468at2"/>
<dbReference type="InterPro" id="IPR051926">
    <property type="entry name" value="Ala_Aminotransferase"/>
</dbReference>
<name>A0A2H1L5G1_9MICO</name>
<evidence type="ECO:0000256" key="4">
    <source>
        <dbReference type="ARBA" id="ARBA00022679"/>
    </source>
</evidence>
<evidence type="ECO:0000256" key="2">
    <source>
        <dbReference type="ARBA" id="ARBA00007441"/>
    </source>
</evidence>
<protein>
    <recommendedName>
        <fullName evidence="6">alanine transaminase</fullName>
        <ecNumber evidence="6">2.6.1.2</ecNumber>
    </recommendedName>
</protein>
<dbReference type="EMBL" id="FXZM01000007">
    <property type="protein sequence ID" value="SMY12147.1"/>
    <property type="molecule type" value="Genomic_DNA"/>
</dbReference>
<keyword evidence="5" id="KW-0663">Pyridoxal phosphate</keyword>
<reference evidence="9" key="1">
    <citation type="submission" date="2017-03" db="EMBL/GenBank/DDBJ databases">
        <authorList>
            <person name="Monnet C."/>
        </authorList>
    </citation>
    <scope>NUCLEOTIDE SEQUENCE [LARGE SCALE GENOMIC DNA]</scope>
    <source>
        <strain evidence="9">SJ5-8</strain>
    </source>
</reference>
<evidence type="ECO:0000256" key="6">
    <source>
        <dbReference type="ARBA" id="ARBA00026106"/>
    </source>
</evidence>
<comment type="similarity">
    <text evidence="2">Belongs to the class-I pyridoxal-phosphate-dependent aminotransferase family.</text>
</comment>
<dbReference type="AlphaFoldDB" id="A0A2H1L5G1"/>
<organism evidence="8 9">
    <name type="scientific">Brevibacterium jeotgali</name>
    <dbReference type="NCBI Taxonomy" id="1262550"/>
    <lineage>
        <taxon>Bacteria</taxon>
        <taxon>Bacillati</taxon>
        <taxon>Actinomycetota</taxon>
        <taxon>Actinomycetes</taxon>
        <taxon>Micrococcales</taxon>
        <taxon>Brevibacteriaceae</taxon>
        <taxon>Brevibacterium</taxon>
    </lineage>
</organism>
<dbReference type="GO" id="GO:0030170">
    <property type="term" value="F:pyridoxal phosphate binding"/>
    <property type="evidence" value="ECO:0007669"/>
    <property type="project" value="InterPro"/>
</dbReference>
<comment type="cofactor">
    <cofactor evidence="1">
        <name>pyridoxal 5'-phosphate</name>
        <dbReference type="ChEBI" id="CHEBI:597326"/>
    </cofactor>
</comment>
<dbReference type="InterPro" id="IPR015422">
    <property type="entry name" value="PyrdxlP-dep_Trfase_small"/>
</dbReference>
<dbReference type="Gene3D" id="3.90.1150.10">
    <property type="entry name" value="Aspartate Aminotransferase, domain 1"/>
    <property type="match status" value="1"/>
</dbReference>
<evidence type="ECO:0000256" key="1">
    <source>
        <dbReference type="ARBA" id="ARBA00001933"/>
    </source>
</evidence>
<proteinExistence type="inferred from homology"/>
<dbReference type="InterPro" id="IPR015421">
    <property type="entry name" value="PyrdxlP-dep_Trfase_major"/>
</dbReference>
<dbReference type="PANTHER" id="PTHR43488:SF2">
    <property type="entry name" value="GLUTAMATE-PYRUVATE AMINOTRANSFERASE ALAA"/>
    <property type="match status" value="1"/>
</dbReference>
<evidence type="ECO:0000313" key="9">
    <source>
        <dbReference type="Proteomes" id="UP000234462"/>
    </source>
</evidence>
<feature type="domain" description="Aminotransferase class I/classII large" evidence="7">
    <location>
        <begin position="73"/>
        <end position="433"/>
    </location>
</feature>
<evidence type="ECO:0000313" key="8">
    <source>
        <dbReference type="EMBL" id="SMY12147.1"/>
    </source>
</evidence>
<evidence type="ECO:0000259" key="7">
    <source>
        <dbReference type="Pfam" id="PF00155"/>
    </source>
</evidence>
<dbReference type="CDD" id="cd00609">
    <property type="entry name" value="AAT_like"/>
    <property type="match status" value="1"/>
</dbReference>
<dbReference type="GO" id="GO:0004021">
    <property type="term" value="F:L-alanine:2-oxoglutarate aminotransferase activity"/>
    <property type="evidence" value="ECO:0007669"/>
    <property type="project" value="UniProtKB-EC"/>
</dbReference>
<dbReference type="Pfam" id="PF00155">
    <property type="entry name" value="Aminotran_1_2"/>
    <property type="match status" value="1"/>
</dbReference>
<dbReference type="SUPFAM" id="SSF53383">
    <property type="entry name" value="PLP-dependent transferases"/>
    <property type="match status" value="1"/>
</dbReference>
<keyword evidence="9" id="KW-1185">Reference proteome</keyword>
<dbReference type="Proteomes" id="UP000234462">
    <property type="component" value="Unassembled WGS sequence"/>
</dbReference>
<dbReference type="PANTHER" id="PTHR43488">
    <property type="entry name" value="GLUTAMATE-PYRUVATE AMINOTRANSFERASE ALAA"/>
    <property type="match status" value="1"/>
</dbReference>
<dbReference type="Gene3D" id="3.40.640.10">
    <property type="entry name" value="Type I PLP-dependent aspartate aminotransferase-like (Major domain)"/>
    <property type="match status" value="1"/>
</dbReference>
<keyword evidence="4 8" id="KW-0808">Transferase</keyword>
<accession>A0A2H1L5G1</accession>
<sequence length="448" mass="49090">MEGSSYHSECDIRATPVVRLASYRGESPGDLAAFLEGITVFSQSSKLSNVLYDIRGPVLEEADRMEAAGNRILKLNIGNPAPFGFEAPDAILVDMIKHLPEAQGYSDSRGILSARRAVVQYYETKGIRSLDADDVYLGNGVSELITLAMQALCDPGDEILVPMPDYPLWTASVALSGGTPVHYRCAEDEGWMPDLEDIAAKITPRTRGIVVINPNNPTGAVYSRETLEGLVKLAREHDLLMFADEIYEKITYGDAEMINLATITGDDVLCLTFSGLSKAYRIAGYRSGWLAITGPLHRASSYIEGIRLLANMRMCSNVPSQHAIQAALGGHQTIEDLVLPTGRLGAQMDLSARKLNEIDGVSAQPADGALYLFAKLDVERFGIVDDQRFALDLLREQKILVSHGRAFNWDKPDHFRLVTLPSVEVLDEALDRLGDFLSGYEQRVDLAA</sequence>
<evidence type="ECO:0000256" key="3">
    <source>
        <dbReference type="ARBA" id="ARBA00022576"/>
    </source>
</evidence>
<keyword evidence="3 8" id="KW-0032">Aminotransferase</keyword>